<dbReference type="Gene3D" id="1.10.730.20">
    <property type="match status" value="1"/>
</dbReference>
<evidence type="ECO:0000256" key="6">
    <source>
        <dbReference type="ARBA" id="ARBA00022490"/>
    </source>
</evidence>
<dbReference type="InterPro" id="IPR013155">
    <property type="entry name" value="M/V/L/I-tRNA-synth_anticd-bd"/>
</dbReference>
<dbReference type="GO" id="GO:0005524">
    <property type="term" value="F:ATP binding"/>
    <property type="evidence" value="ECO:0007669"/>
    <property type="project" value="UniProtKB-KW"/>
</dbReference>
<evidence type="ECO:0000256" key="3">
    <source>
        <dbReference type="ARBA" id="ARBA00007078"/>
    </source>
</evidence>
<feature type="domain" description="Methionyl/Valyl/Leucyl/Isoleucyl-tRNA synthetase anticodon-binding" evidence="18">
    <location>
        <begin position="698"/>
        <end position="845"/>
    </location>
</feature>
<dbReference type="InterPro" id="IPR009008">
    <property type="entry name" value="Val/Leu/Ile-tRNA-synth_edit"/>
</dbReference>
<dbReference type="GO" id="GO:0004822">
    <property type="term" value="F:isoleucine-tRNA ligase activity"/>
    <property type="evidence" value="ECO:0007669"/>
    <property type="project" value="UniProtKB-UniRule"/>
</dbReference>
<evidence type="ECO:0000256" key="9">
    <source>
        <dbReference type="ARBA" id="ARBA00022741"/>
    </source>
</evidence>
<name>A0A1F6ERM4_9BACT</name>
<comment type="subunit">
    <text evidence="4">Monomer.</text>
</comment>
<evidence type="ECO:0000259" key="18">
    <source>
        <dbReference type="Pfam" id="PF08264"/>
    </source>
</evidence>
<dbReference type="InterPro" id="IPR023586">
    <property type="entry name" value="Ile-tRNA-ligase_type2"/>
</dbReference>
<dbReference type="Gene3D" id="3.40.50.620">
    <property type="entry name" value="HUPs"/>
    <property type="match status" value="2"/>
</dbReference>
<dbReference type="Pfam" id="PF00133">
    <property type="entry name" value="tRNA-synt_1"/>
    <property type="match status" value="1"/>
</dbReference>
<evidence type="ECO:0000256" key="1">
    <source>
        <dbReference type="ARBA" id="ARBA00001947"/>
    </source>
</evidence>
<evidence type="ECO:0000256" key="7">
    <source>
        <dbReference type="ARBA" id="ARBA00022598"/>
    </source>
</evidence>
<evidence type="ECO:0000256" key="16">
    <source>
        <dbReference type="NCBIfam" id="TIGR00392"/>
    </source>
</evidence>
<evidence type="ECO:0000256" key="12">
    <source>
        <dbReference type="ARBA" id="ARBA00022917"/>
    </source>
</evidence>
<dbReference type="InterPro" id="IPR009080">
    <property type="entry name" value="tRNAsynth_Ia_anticodon-bd"/>
</dbReference>
<dbReference type="EC" id="6.1.1.5" evidence="5 16"/>
<dbReference type="GO" id="GO:0002161">
    <property type="term" value="F:aminoacyl-tRNA deacylase activity"/>
    <property type="evidence" value="ECO:0007669"/>
    <property type="project" value="InterPro"/>
</dbReference>
<keyword evidence="12" id="KW-0648">Protein biosynthesis</keyword>
<sequence length="943" mass="107341">MAELPEKSDVAKREEATLAFWEREHIFQKSLAKESPKGEFVFYEGPPTANGKPGIHHLESRAFKDAIPRYKTMRGYRVNRRAGWDTHGLPVELEVEKQLGFKGKPDIEKYGIAAFNKKCRESVFTYIDEWARFTKRIGFWVDEAKAYFTFDSAYMEVLWNLFAQTAKDGRLYKDYKVVPWCPRCGTALSSHELAQGYDDVKDLTITAKFRVKNPEKHGLQANTYLLAWTTTPWTLPGNVALAVGSDIVYSIVEVGNENFILAADKREVIGEQSNAQTVFKTNIKGSKLVGLEYEPLYDFSKNLAAESEKPKFEKAFQVYAADFVTTSDGTGIVHTAVMYGQEDFDFGNKIGLPKVHLVNPEGKFIEGTGFLAGRSVVEEETSVEILKDLQTRGLLFKKESYTHTYPFCWRCKTRLIYYARDSWYIRMSDLRGKLVTENKKIHWEPGYIRNGRMGEWLANAKDWAISRERYWGTPLPVWESTDKKERIVIASVDELKAHLKPGTALPKNEQGELDLHRPYIDEVILISPKGTELRRVKEVMDVWFDSGAMPFAQVAKERGRESLEDFLEKVEYPADYICEAIDQTRGWFYTLLAVGTLAGRGASFRNAISLGHLLDAEGQKMSKSKGNVVEPWGEIEKWGVDTLRFWMFYVNQPGDSKNYDEKMIKEAAKVLSWFENSVKFYELFKDSMRGEGKLQVIDRWMQARTKGTVREVTAAMDAYKPYDATRAVALLAEDLSQWYVRRIRDRAREGDAAALATLQETLRTIALLLAPFTPFLAEDAYAKVKNGNDPVSVHLAEWPEARKKWSLFGNPDKKLISEMQEIRTLASQALQLRQKANIKVRQPLATLTVPKRLSNGLAQILAEEVNVKEVVMGKELAFDTALTPELIKEGDEREMARAVAEARKAEALTPKDVMRAAVHSEGKHSVQLSTGLVRFNLIRDLSR</sequence>
<comment type="subcellular location">
    <subcellularLocation>
        <location evidence="2">Cytoplasm</location>
    </subcellularLocation>
</comment>
<dbReference type="SUPFAM" id="SSF50677">
    <property type="entry name" value="ValRS/IleRS/LeuRS editing domain"/>
    <property type="match status" value="1"/>
</dbReference>
<keyword evidence="7 19" id="KW-0436">Ligase</keyword>
<organism evidence="19 20">
    <name type="scientific">Candidatus Kaiserbacteria bacterium RIFCSPLOWO2_01_FULL_55_19</name>
    <dbReference type="NCBI Taxonomy" id="1798516"/>
    <lineage>
        <taxon>Bacteria</taxon>
        <taxon>Candidatus Kaiseribacteriota</taxon>
    </lineage>
</organism>
<feature type="domain" description="Aminoacyl-tRNA synthetase class Ia" evidence="17">
    <location>
        <begin position="18"/>
        <end position="652"/>
    </location>
</feature>
<dbReference type="FunFam" id="3.40.50.620:FF:000063">
    <property type="entry name" value="Isoleucine--tRNA ligase"/>
    <property type="match status" value="1"/>
</dbReference>
<protein>
    <recommendedName>
        <fullName evidence="5 16">Isoleucine--tRNA ligase</fullName>
        <ecNumber evidence="5 16">6.1.1.5</ecNumber>
    </recommendedName>
</protein>
<evidence type="ECO:0000256" key="5">
    <source>
        <dbReference type="ARBA" id="ARBA00013165"/>
    </source>
</evidence>
<dbReference type="GO" id="GO:0005737">
    <property type="term" value="C:cytoplasm"/>
    <property type="evidence" value="ECO:0007669"/>
    <property type="project" value="UniProtKB-SubCell"/>
</dbReference>
<keyword evidence="9" id="KW-0547">Nucleotide-binding</keyword>
<dbReference type="PANTHER" id="PTHR42780">
    <property type="entry name" value="SOLEUCYL-TRNA SYNTHETASE"/>
    <property type="match status" value="1"/>
</dbReference>
<dbReference type="PANTHER" id="PTHR42780:SF1">
    <property type="entry name" value="ISOLEUCINE--TRNA LIGASE, CYTOPLASMIC"/>
    <property type="match status" value="1"/>
</dbReference>
<evidence type="ECO:0000256" key="15">
    <source>
        <dbReference type="ARBA" id="ARBA00048359"/>
    </source>
</evidence>
<dbReference type="Proteomes" id="UP000176714">
    <property type="component" value="Unassembled WGS sequence"/>
</dbReference>
<dbReference type="GO" id="GO:0006428">
    <property type="term" value="P:isoleucyl-tRNA aminoacylation"/>
    <property type="evidence" value="ECO:0007669"/>
    <property type="project" value="UniProtKB-UniRule"/>
</dbReference>
<dbReference type="InterPro" id="IPR002301">
    <property type="entry name" value="Ile-tRNA-ligase"/>
</dbReference>
<reference evidence="19 20" key="1">
    <citation type="journal article" date="2016" name="Nat. Commun.">
        <title>Thousands of microbial genomes shed light on interconnected biogeochemical processes in an aquifer system.</title>
        <authorList>
            <person name="Anantharaman K."/>
            <person name="Brown C.T."/>
            <person name="Hug L.A."/>
            <person name="Sharon I."/>
            <person name="Castelle C.J."/>
            <person name="Probst A.J."/>
            <person name="Thomas B.C."/>
            <person name="Singh A."/>
            <person name="Wilkins M.J."/>
            <person name="Karaoz U."/>
            <person name="Brodie E.L."/>
            <person name="Williams K.H."/>
            <person name="Hubbard S.S."/>
            <person name="Banfield J.F."/>
        </authorList>
    </citation>
    <scope>NUCLEOTIDE SEQUENCE [LARGE SCALE GENOMIC DNA]</scope>
</reference>
<keyword evidence="8" id="KW-0479">Metal-binding</keyword>
<keyword evidence="13" id="KW-0030">Aminoacyl-tRNA synthetase</keyword>
<proteinExistence type="inferred from homology"/>
<evidence type="ECO:0000256" key="8">
    <source>
        <dbReference type="ARBA" id="ARBA00022723"/>
    </source>
</evidence>
<gene>
    <name evidence="19" type="ORF">A2950_01600</name>
</gene>
<dbReference type="AlphaFoldDB" id="A0A1F6ERM4"/>
<keyword evidence="10" id="KW-0862">Zinc</keyword>
<keyword evidence="6" id="KW-0963">Cytoplasm</keyword>
<dbReference type="InterPro" id="IPR014729">
    <property type="entry name" value="Rossmann-like_a/b/a_fold"/>
</dbReference>
<dbReference type="InterPro" id="IPR002300">
    <property type="entry name" value="aa-tRNA-synth_Ia"/>
</dbReference>
<comment type="function">
    <text evidence="14">Catalyzes the attachment of isoleucine to tRNA(Ile). As IleRS can inadvertently accommodate and process structurally similar amino acids such as valine, to avoid such errors it has two additional distinct tRNA(Ile)-dependent editing activities. One activity is designated as 'pretransfer' editing and involves the hydrolysis of activated Val-AMP. The other activity is designated 'posttransfer' editing and involves deacylation of mischarged Val-tRNA(Ile).</text>
</comment>
<dbReference type="SUPFAM" id="SSF52374">
    <property type="entry name" value="Nucleotidylyl transferase"/>
    <property type="match status" value="1"/>
</dbReference>
<dbReference type="Pfam" id="PF08264">
    <property type="entry name" value="Anticodon_1"/>
    <property type="match status" value="1"/>
</dbReference>
<comment type="caution">
    <text evidence="19">The sequence shown here is derived from an EMBL/GenBank/DDBJ whole genome shotgun (WGS) entry which is preliminary data.</text>
</comment>
<dbReference type="PRINTS" id="PR00984">
    <property type="entry name" value="TRNASYNTHILE"/>
</dbReference>
<evidence type="ECO:0000256" key="4">
    <source>
        <dbReference type="ARBA" id="ARBA00011245"/>
    </source>
</evidence>
<dbReference type="STRING" id="1798516.A2950_01600"/>
<dbReference type="SUPFAM" id="SSF47323">
    <property type="entry name" value="Anticodon-binding domain of a subclass of class I aminoacyl-tRNA synthetases"/>
    <property type="match status" value="1"/>
</dbReference>
<dbReference type="EMBL" id="MFMD01000035">
    <property type="protein sequence ID" value="OGG76286.1"/>
    <property type="molecule type" value="Genomic_DNA"/>
</dbReference>
<evidence type="ECO:0000313" key="20">
    <source>
        <dbReference type="Proteomes" id="UP000176714"/>
    </source>
</evidence>
<comment type="similarity">
    <text evidence="3">Belongs to the class-I aminoacyl-tRNA synthetase family. IleS type 2 subfamily.</text>
</comment>
<evidence type="ECO:0000313" key="19">
    <source>
        <dbReference type="EMBL" id="OGG76286.1"/>
    </source>
</evidence>
<dbReference type="GO" id="GO:0046872">
    <property type="term" value="F:metal ion binding"/>
    <property type="evidence" value="ECO:0007669"/>
    <property type="project" value="UniProtKB-KW"/>
</dbReference>
<evidence type="ECO:0000256" key="2">
    <source>
        <dbReference type="ARBA" id="ARBA00004496"/>
    </source>
</evidence>
<evidence type="ECO:0000256" key="13">
    <source>
        <dbReference type="ARBA" id="ARBA00023146"/>
    </source>
</evidence>
<comment type="catalytic activity">
    <reaction evidence="15">
        <text>tRNA(Ile) + L-isoleucine + ATP = L-isoleucyl-tRNA(Ile) + AMP + diphosphate</text>
        <dbReference type="Rhea" id="RHEA:11060"/>
        <dbReference type="Rhea" id="RHEA-COMP:9666"/>
        <dbReference type="Rhea" id="RHEA-COMP:9695"/>
        <dbReference type="ChEBI" id="CHEBI:30616"/>
        <dbReference type="ChEBI" id="CHEBI:33019"/>
        <dbReference type="ChEBI" id="CHEBI:58045"/>
        <dbReference type="ChEBI" id="CHEBI:78442"/>
        <dbReference type="ChEBI" id="CHEBI:78528"/>
        <dbReference type="ChEBI" id="CHEBI:456215"/>
        <dbReference type="EC" id="6.1.1.5"/>
    </reaction>
</comment>
<evidence type="ECO:0000256" key="14">
    <source>
        <dbReference type="ARBA" id="ARBA00025217"/>
    </source>
</evidence>
<dbReference type="NCBIfam" id="TIGR00392">
    <property type="entry name" value="ileS"/>
    <property type="match status" value="1"/>
</dbReference>
<evidence type="ECO:0000259" key="17">
    <source>
        <dbReference type="Pfam" id="PF00133"/>
    </source>
</evidence>
<accession>A0A1F6ERM4</accession>
<comment type="cofactor">
    <cofactor evidence="1">
        <name>Zn(2+)</name>
        <dbReference type="ChEBI" id="CHEBI:29105"/>
    </cofactor>
</comment>
<evidence type="ECO:0000256" key="10">
    <source>
        <dbReference type="ARBA" id="ARBA00022833"/>
    </source>
</evidence>
<keyword evidence="11" id="KW-0067">ATP-binding</keyword>
<evidence type="ECO:0000256" key="11">
    <source>
        <dbReference type="ARBA" id="ARBA00022840"/>
    </source>
</evidence>